<dbReference type="AlphaFoldDB" id="R1CLQ4"/>
<keyword evidence="1" id="KW-1133">Transmembrane helix</keyword>
<evidence type="ECO:0000256" key="1">
    <source>
        <dbReference type="SAM" id="Phobius"/>
    </source>
</evidence>
<dbReference type="InterPro" id="IPR051162">
    <property type="entry name" value="T4SS_component"/>
</dbReference>
<evidence type="ECO:0000313" key="3">
    <source>
        <dbReference type="Proteomes" id="UP000013378"/>
    </source>
</evidence>
<organism evidence="2 3">
    <name type="scientific">Caldisalinibacter kiritimatiensis</name>
    <dbReference type="NCBI Taxonomy" id="1304284"/>
    <lineage>
        <taxon>Bacteria</taxon>
        <taxon>Bacillati</taxon>
        <taxon>Bacillota</taxon>
        <taxon>Tissierellia</taxon>
        <taxon>Tissierellales</taxon>
        <taxon>Thermohalobacteraceae</taxon>
        <taxon>Caldisalinibacter</taxon>
    </lineage>
</organism>
<dbReference type="PANTHER" id="PTHR30121:SF6">
    <property type="entry name" value="SLR6007 PROTEIN"/>
    <property type="match status" value="1"/>
</dbReference>
<gene>
    <name evidence="2" type="ORF">L21TH_2345</name>
</gene>
<dbReference type="Pfam" id="PF12846">
    <property type="entry name" value="AAA_10"/>
    <property type="match status" value="1"/>
</dbReference>
<keyword evidence="3" id="KW-1185">Reference proteome</keyword>
<evidence type="ECO:0000313" key="2">
    <source>
        <dbReference type="EMBL" id="EOC99635.1"/>
    </source>
</evidence>
<comment type="caution">
    <text evidence="2">The sequence shown here is derived from an EMBL/GenBank/DDBJ whole genome shotgun (WGS) entry which is preliminary data.</text>
</comment>
<keyword evidence="1" id="KW-0472">Membrane</keyword>
<dbReference type="eggNOG" id="COG0433">
    <property type="taxonomic scope" value="Bacteria"/>
</dbReference>
<name>R1CLQ4_9FIRM</name>
<reference evidence="2 3" key="1">
    <citation type="journal article" date="2015" name="Geomicrobiol. J.">
        <title>Caldisalinibacter kiritimatiensis gen. nov., sp. nov., a moderately thermohalophilic thiosulfate-reducing bacterium from a hypersaline microbial mat.</title>
        <authorList>
            <person name="Ben Hania W."/>
            <person name="Joseph M."/>
            <person name="Fiebig A."/>
            <person name="Bunk B."/>
            <person name="Klenk H.-P."/>
            <person name="Fardeau M.-L."/>
            <person name="Spring S."/>
        </authorList>
    </citation>
    <scope>NUCLEOTIDE SEQUENCE [LARGE SCALE GENOMIC DNA]</scope>
    <source>
        <strain evidence="2 3">L21-TH-D2</strain>
    </source>
</reference>
<keyword evidence="1" id="KW-0812">Transmembrane</keyword>
<accession>R1CLQ4</accession>
<dbReference type="PANTHER" id="PTHR30121">
    <property type="entry name" value="UNCHARACTERIZED PROTEIN YJGR-RELATED"/>
    <property type="match status" value="1"/>
</dbReference>
<dbReference type="EMBL" id="ARZA01000259">
    <property type="protein sequence ID" value="EOC99635.1"/>
    <property type="molecule type" value="Genomic_DNA"/>
</dbReference>
<protein>
    <submittedName>
        <fullName evidence="2">TcpF</fullName>
    </submittedName>
</protein>
<dbReference type="InterPro" id="IPR027417">
    <property type="entry name" value="P-loop_NTPase"/>
</dbReference>
<proteinExistence type="predicted"/>
<sequence length="299" mass="33624">MRVGISKENYIERMKEAANWAMDICMFLIAADRKDPRTNILLQAVNRVVNKSNPAMNKIIEEIKIIGAEADKEENIIKKNMCNEIAETLNSYKQMAYSSLLFGDGDEEAISLERTVNVLQIQNLVFPDAETAPENYTFQEIVGYACLLAITGYIMLFIMSDRKELSIFEMDEATVLRATAAGKNISNKIIRMARALQSPGIFISQSIDDIGDSKVLNNIGYKFAFRTSDDEEIEKTLRAYGIEPTEENKEILSSLENGMCLFQDLEGRTGVVAIDAVFEEYINAFKTGAEDKEENEEVS</sequence>
<dbReference type="STRING" id="1304284.L21TH_2345"/>
<feature type="transmembrane region" description="Helical" evidence="1">
    <location>
        <begin position="141"/>
        <end position="160"/>
    </location>
</feature>
<dbReference type="SUPFAM" id="SSF52540">
    <property type="entry name" value="P-loop containing nucleoside triphosphate hydrolases"/>
    <property type="match status" value="1"/>
</dbReference>
<dbReference type="Gene3D" id="3.40.50.300">
    <property type="entry name" value="P-loop containing nucleotide triphosphate hydrolases"/>
    <property type="match status" value="1"/>
</dbReference>
<dbReference type="Proteomes" id="UP000013378">
    <property type="component" value="Unassembled WGS sequence"/>
</dbReference>